<accession>A0ACB9KNH2</accession>
<name>A0ACB9KNH2_BAUVA</name>
<comment type="caution">
    <text evidence="1">The sequence shown here is derived from an EMBL/GenBank/DDBJ whole genome shotgun (WGS) entry which is preliminary data.</text>
</comment>
<protein>
    <submittedName>
        <fullName evidence="1">Uncharacterized protein</fullName>
    </submittedName>
</protein>
<keyword evidence="2" id="KW-1185">Reference proteome</keyword>
<reference evidence="1 2" key="1">
    <citation type="journal article" date="2022" name="DNA Res.">
        <title>Chromosomal-level genome assembly of the orchid tree Bauhinia variegata (Leguminosae; Cercidoideae) supports the allotetraploid origin hypothesis of Bauhinia.</title>
        <authorList>
            <person name="Zhong Y."/>
            <person name="Chen Y."/>
            <person name="Zheng D."/>
            <person name="Pang J."/>
            <person name="Liu Y."/>
            <person name="Luo S."/>
            <person name="Meng S."/>
            <person name="Qian L."/>
            <person name="Wei D."/>
            <person name="Dai S."/>
            <person name="Zhou R."/>
        </authorList>
    </citation>
    <scope>NUCLEOTIDE SEQUENCE [LARGE SCALE GENOMIC DNA]</scope>
    <source>
        <strain evidence="1">BV-YZ2020</strain>
    </source>
</reference>
<gene>
    <name evidence="1" type="ORF">L6164_032227</name>
</gene>
<proteinExistence type="predicted"/>
<evidence type="ECO:0000313" key="2">
    <source>
        <dbReference type="Proteomes" id="UP000828941"/>
    </source>
</evidence>
<sequence>MRMDCSASRPSLGHRRRHNQNMDLCSTSISTQACPCPRSCEEQPSSLKKRCLAAAKEQRSRFYILKRCIIMLLCWQKYEQY</sequence>
<organism evidence="1 2">
    <name type="scientific">Bauhinia variegata</name>
    <name type="common">Purple orchid tree</name>
    <name type="synonym">Phanera variegata</name>
    <dbReference type="NCBI Taxonomy" id="167791"/>
    <lineage>
        <taxon>Eukaryota</taxon>
        <taxon>Viridiplantae</taxon>
        <taxon>Streptophyta</taxon>
        <taxon>Embryophyta</taxon>
        <taxon>Tracheophyta</taxon>
        <taxon>Spermatophyta</taxon>
        <taxon>Magnoliopsida</taxon>
        <taxon>eudicotyledons</taxon>
        <taxon>Gunneridae</taxon>
        <taxon>Pentapetalae</taxon>
        <taxon>rosids</taxon>
        <taxon>fabids</taxon>
        <taxon>Fabales</taxon>
        <taxon>Fabaceae</taxon>
        <taxon>Cercidoideae</taxon>
        <taxon>Cercideae</taxon>
        <taxon>Bauhiniinae</taxon>
        <taxon>Bauhinia</taxon>
    </lineage>
</organism>
<dbReference type="Proteomes" id="UP000828941">
    <property type="component" value="Chromosome 13"/>
</dbReference>
<evidence type="ECO:0000313" key="1">
    <source>
        <dbReference type="EMBL" id="KAI4298700.1"/>
    </source>
</evidence>
<dbReference type="EMBL" id="CM039438">
    <property type="protein sequence ID" value="KAI4298700.1"/>
    <property type="molecule type" value="Genomic_DNA"/>
</dbReference>